<accession>A0ABU5IKG6</accession>
<keyword evidence="4" id="KW-1185">Reference proteome</keyword>
<feature type="transmembrane region" description="Helical" evidence="1">
    <location>
        <begin position="42"/>
        <end position="63"/>
    </location>
</feature>
<keyword evidence="1" id="KW-1133">Transmembrane helix</keyword>
<dbReference type="InterPro" id="IPR021309">
    <property type="entry name" value="YgaP-like_TM"/>
</dbReference>
<evidence type="ECO:0000256" key="1">
    <source>
        <dbReference type="SAM" id="Phobius"/>
    </source>
</evidence>
<evidence type="ECO:0000313" key="4">
    <source>
        <dbReference type="Proteomes" id="UP001293718"/>
    </source>
</evidence>
<gene>
    <name evidence="3" type="ORF">SM757_22555</name>
</gene>
<keyword evidence="1" id="KW-0472">Membrane</keyword>
<dbReference type="Proteomes" id="UP001293718">
    <property type="component" value="Unassembled WGS sequence"/>
</dbReference>
<feature type="domain" description="Inner membrane protein YgaP-like transmembrane" evidence="2">
    <location>
        <begin position="5"/>
        <end position="65"/>
    </location>
</feature>
<name>A0ABU5IKG6_9BURK</name>
<evidence type="ECO:0000313" key="3">
    <source>
        <dbReference type="EMBL" id="MDZ5459364.1"/>
    </source>
</evidence>
<comment type="caution">
    <text evidence="3">The sequence shown here is derived from an EMBL/GenBank/DDBJ whole genome shotgun (WGS) entry which is preliminary data.</text>
</comment>
<evidence type="ECO:0000259" key="2">
    <source>
        <dbReference type="Pfam" id="PF11127"/>
    </source>
</evidence>
<reference evidence="3 4" key="1">
    <citation type="submission" date="2023-11" db="EMBL/GenBank/DDBJ databases">
        <title>Draft genome of Azohydromonas lata strain H1 (DSM1123), a polyhydroxyalkanoate producer.</title>
        <authorList>
            <person name="Traversa D."/>
            <person name="D'Addabbo P."/>
            <person name="Pazzani C."/>
            <person name="Manzari C."/>
            <person name="Chiara M."/>
            <person name="Scrascia M."/>
        </authorList>
    </citation>
    <scope>NUCLEOTIDE SEQUENCE [LARGE SCALE GENOMIC DNA]</scope>
    <source>
        <strain evidence="3 4">H1</strain>
    </source>
</reference>
<protein>
    <submittedName>
        <fullName evidence="3">DUF2892 domain-containing protein</fullName>
    </submittedName>
</protein>
<dbReference type="EMBL" id="JAXOJX010000042">
    <property type="protein sequence ID" value="MDZ5459364.1"/>
    <property type="molecule type" value="Genomic_DNA"/>
</dbReference>
<sequence length="68" mass="7226">MLYLKNMSTPHRLARVLLALAGVVLLLAGVLGKTLLLPVGAVLLVLALTGLVGWCPMCALVDFSRGRR</sequence>
<proteinExistence type="predicted"/>
<keyword evidence="1" id="KW-0812">Transmembrane</keyword>
<dbReference type="Pfam" id="PF11127">
    <property type="entry name" value="YgaP-like_TM"/>
    <property type="match status" value="1"/>
</dbReference>
<dbReference type="RefSeq" id="WP_322467131.1">
    <property type="nucleotide sequence ID" value="NZ_JAXOJX010000042.1"/>
</dbReference>
<organism evidence="3 4">
    <name type="scientific">Azohydromonas lata</name>
    <dbReference type="NCBI Taxonomy" id="45677"/>
    <lineage>
        <taxon>Bacteria</taxon>
        <taxon>Pseudomonadati</taxon>
        <taxon>Pseudomonadota</taxon>
        <taxon>Betaproteobacteria</taxon>
        <taxon>Burkholderiales</taxon>
        <taxon>Sphaerotilaceae</taxon>
        <taxon>Azohydromonas</taxon>
    </lineage>
</organism>